<sequence>MAAFHGRRPPFPPPFPAPPLLGSLPSAIKWNPLFAFYRFSLLPSLPVAAPPLPASSLSLMCRRPPPAISPSSPVRQQAVPSLSSASQPPPLPRSALRFTGKPLEVRPHRQPVASPPLHRLPPAVRRA</sequence>
<reference evidence="2" key="1">
    <citation type="journal article" date="2003" name="Science">
        <title>Collection, Mapping, and Annotation of Over 28,000 cDNA Clones from japonica Rice.</title>
        <authorList>
            <person name="Kikuchi S."/>
            <person name="Satoh K."/>
            <person name="Nagata T."/>
            <person name="Kawagashira N."/>
            <person name="Doi K."/>
            <person name="Kishimoto N."/>
            <person name="Yazaki J."/>
            <person name="Ishikawa M."/>
            <person name="Yamada H."/>
            <person name="Ooka H."/>
            <person name="Hotta I."/>
            <person name="Kojima K."/>
            <person name="Namiki T."/>
            <person name="Ohneda E."/>
            <person name="Yahagi W."/>
            <person name="Suzuki K."/>
            <person name="Li C."/>
            <person name="Ohtsuki K."/>
            <person name="Shishiki T."/>
            <person name="Otomo Y."/>
            <person name="Murakami K."/>
            <person name="Iida Y."/>
            <person name="Sugano S."/>
            <person name="Fujimura T."/>
            <person name="Suzuki Y."/>
            <person name="Tsunoda Y."/>
            <person name="Kurosaki T."/>
            <person name="Kodama T."/>
            <person name="Masuda H."/>
            <person name="Kobayashi M."/>
            <person name="Xie Q."/>
            <person name="Lu M."/>
            <person name="Narikawa R."/>
            <person name="Sugiyama A."/>
            <person name="Mizuno K."/>
            <person name="Yokomizo S."/>
            <person name="Niikura J."/>
            <person name="Ikeda R."/>
            <person name="Ishibiki J."/>
            <person name="Kawamata M."/>
            <person name="Yoshimura A."/>
            <person name="Miura J."/>
            <person name="Kusumegi T."/>
            <person name="Oka M."/>
            <person name="Ryu R."/>
            <person name="Ueda M."/>
            <person name="Matsubara K."/>
            <person name="Kawai J."/>
            <person name="Carninci P."/>
            <person name="Adachi J."/>
            <person name="Aizawa K."/>
            <person name="Arakawa T."/>
            <person name="Fukuda S."/>
            <person name="Hara A."/>
            <person name="Hashidume W."/>
            <person name="Hayatsu N."/>
            <person name="Imotani K."/>
            <person name="Ishii Y."/>
            <person name="Itoh M."/>
            <person name="Kagawa I."/>
            <person name="Kondo S."/>
            <person name="Konno H."/>
            <person name="Miyazaki A."/>
            <person name="Osato N."/>
            <person name="Ota Y."/>
            <person name="Saito R."/>
            <person name="Sasaki D."/>
            <person name="Sato K."/>
            <person name="Shibata K."/>
            <person name="Shinagawa A."/>
            <person name="Shiraki T."/>
            <person name="Yoshino M."/>
            <person name="Hayashizaki Y."/>
        </authorList>
    </citation>
    <scope>NUCLEOTIDE SEQUENCE</scope>
</reference>
<organism evidence="2">
    <name type="scientific">Oryza sativa subsp. japonica</name>
    <name type="common">Rice</name>
    <dbReference type="NCBI Taxonomy" id="39947"/>
    <lineage>
        <taxon>Eukaryota</taxon>
        <taxon>Viridiplantae</taxon>
        <taxon>Streptophyta</taxon>
        <taxon>Embryophyta</taxon>
        <taxon>Tracheophyta</taxon>
        <taxon>Spermatophyta</taxon>
        <taxon>Magnoliopsida</taxon>
        <taxon>Liliopsida</taxon>
        <taxon>Poales</taxon>
        <taxon>Poaceae</taxon>
        <taxon>BOP clade</taxon>
        <taxon>Oryzoideae</taxon>
        <taxon>Oryzeae</taxon>
        <taxon>Oryzinae</taxon>
        <taxon>Oryza</taxon>
        <taxon>Oryza sativa</taxon>
    </lineage>
</organism>
<feature type="region of interest" description="Disordered" evidence="1">
    <location>
        <begin position="63"/>
        <end position="127"/>
    </location>
</feature>
<evidence type="ECO:0000256" key="1">
    <source>
        <dbReference type="SAM" id="MobiDB-lite"/>
    </source>
</evidence>
<protein>
    <submittedName>
        <fullName evidence="2">cDNA clone:002-104-E11, full insert sequence</fullName>
    </submittedName>
</protein>
<dbReference type="AlphaFoldDB" id="B7EZD8"/>
<dbReference type="EMBL" id="AK106480">
    <property type="protein sequence ID" value="BAG97735.1"/>
    <property type="molecule type" value="mRNA"/>
</dbReference>
<accession>B7EZD8</accession>
<name>B7EZD8_ORYSJ</name>
<proteinExistence type="evidence at transcript level"/>
<evidence type="ECO:0000313" key="2">
    <source>
        <dbReference type="EMBL" id="BAG97735.1"/>
    </source>
</evidence>
<feature type="compositionally biased region" description="Low complexity" evidence="1">
    <location>
        <begin position="69"/>
        <end position="86"/>
    </location>
</feature>